<dbReference type="InterPro" id="IPR002695">
    <property type="entry name" value="PurH-like"/>
</dbReference>
<feature type="domain" description="MGS-like" evidence="5">
    <location>
        <begin position="1"/>
        <end position="136"/>
    </location>
</feature>
<evidence type="ECO:0000256" key="4">
    <source>
        <dbReference type="ARBA" id="ARBA00023268"/>
    </source>
</evidence>
<dbReference type="PANTHER" id="PTHR11692:SF0">
    <property type="entry name" value="BIFUNCTIONAL PURINE BIOSYNTHESIS PROTEIN ATIC"/>
    <property type="match status" value="1"/>
</dbReference>
<keyword evidence="3" id="KW-0378">Hydrolase</keyword>
<dbReference type="EMBL" id="DSUT01000184">
    <property type="protein sequence ID" value="HGK29012.1"/>
    <property type="molecule type" value="Genomic_DNA"/>
</dbReference>
<dbReference type="InterPro" id="IPR036914">
    <property type="entry name" value="MGS-like_dom_sf"/>
</dbReference>
<dbReference type="Pfam" id="PF02142">
    <property type="entry name" value="MGS"/>
    <property type="match status" value="1"/>
</dbReference>
<name>A0A7C4CC35_UNCW3</name>
<dbReference type="AlphaFoldDB" id="A0A7C4CC35"/>
<dbReference type="GO" id="GO:0004643">
    <property type="term" value="F:phosphoribosylaminoimidazolecarboxamide formyltransferase activity"/>
    <property type="evidence" value="ECO:0007669"/>
    <property type="project" value="InterPro"/>
</dbReference>
<reference evidence="6" key="1">
    <citation type="journal article" date="2020" name="mSystems">
        <title>Genome- and Community-Level Interaction Insights into Carbon Utilization and Element Cycling Functions of Hydrothermarchaeota in Hydrothermal Sediment.</title>
        <authorList>
            <person name="Zhou Z."/>
            <person name="Liu Y."/>
            <person name="Xu W."/>
            <person name="Pan J."/>
            <person name="Luo Z.H."/>
            <person name="Li M."/>
        </authorList>
    </citation>
    <scope>NUCLEOTIDE SEQUENCE [LARGE SCALE GENOMIC DNA]</scope>
    <source>
        <strain evidence="6">SpSt-488</strain>
    </source>
</reference>
<organism evidence="6">
    <name type="scientific">candidate division WOR-3 bacterium</name>
    <dbReference type="NCBI Taxonomy" id="2052148"/>
    <lineage>
        <taxon>Bacteria</taxon>
        <taxon>Bacteria division WOR-3</taxon>
    </lineage>
</organism>
<dbReference type="GO" id="GO:0003937">
    <property type="term" value="F:IMP cyclohydrolase activity"/>
    <property type="evidence" value="ECO:0007669"/>
    <property type="project" value="InterPro"/>
</dbReference>
<evidence type="ECO:0000256" key="3">
    <source>
        <dbReference type="ARBA" id="ARBA00022801"/>
    </source>
</evidence>
<accession>A0A7C4CC35</accession>
<dbReference type="SMART" id="SM00851">
    <property type="entry name" value="MGS"/>
    <property type="match status" value="1"/>
</dbReference>
<dbReference type="CDD" id="cd01421">
    <property type="entry name" value="IMPCH"/>
    <property type="match status" value="1"/>
</dbReference>
<comment type="caution">
    <text evidence="6">The sequence shown here is derived from an EMBL/GenBank/DDBJ whole genome shotgun (WGS) entry which is preliminary data.</text>
</comment>
<dbReference type="SUPFAM" id="SSF52335">
    <property type="entry name" value="Methylglyoxal synthase-like"/>
    <property type="match status" value="1"/>
</dbReference>
<evidence type="ECO:0000256" key="2">
    <source>
        <dbReference type="ARBA" id="ARBA00022755"/>
    </source>
</evidence>
<protein>
    <recommendedName>
        <fullName evidence="5">MGS-like domain-containing protein</fullName>
    </recommendedName>
</protein>
<dbReference type="Pfam" id="PF01808">
    <property type="entry name" value="AICARFT_IMPCHas"/>
    <property type="match status" value="1"/>
</dbReference>
<keyword evidence="4" id="KW-0511">Multifunctional enzyme</keyword>
<dbReference type="InterPro" id="IPR011607">
    <property type="entry name" value="MGS-like_dom"/>
</dbReference>
<dbReference type="FunFam" id="3.40.50.1380:FF:000001">
    <property type="entry name" value="Bifunctional purine biosynthesis protein PurH"/>
    <property type="match status" value="1"/>
</dbReference>
<proteinExistence type="predicted"/>
<evidence type="ECO:0000313" key="6">
    <source>
        <dbReference type="EMBL" id="HGK29012.1"/>
    </source>
</evidence>
<gene>
    <name evidence="6" type="ORF">ENS41_08735</name>
</gene>
<dbReference type="Gene3D" id="3.40.50.1380">
    <property type="entry name" value="Methylglyoxal synthase-like domain"/>
    <property type="match status" value="1"/>
</dbReference>
<evidence type="ECO:0000256" key="1">
    <source>
        <dbReference type="ARBA" id="ARBA00022679"/>
    </source>
</evidence>
<dbReference type="GO" id="GO:0005829">
    <property type="term" value="C:cytosol"/>
    <property type="evidence" value="ECO:0007669"/>
    <property type="project" value="TreeGrafter"/>
</dbReference>
<keyword evidence="1" id="KW-0808">Transferase</keyword>
<evidence type="ECO:0000259" key="5">
    <source>
        <dbReference type="PROSITE" id="PS51855"/>
    </source>
</evidence>
<dbReference type="PANTHER" id="PTHR11692">
    <property type="entry name" value="BIFUNCTIONAL PURINE BIOSYNTHESIS PROTEIN PURH"/>
    <property type="match status" value="1"/>
</dbReference>
<sequence length="187" mass="20791">MSKRRAVLSVWDKTSIESMARVLLDAGYQILSTSSTASTLRGRGITVQDIADYTGFPETLGGRVKTIHPKIAGGILSRRQDSSVEPIDVVVCNLYPFERGVQERLSHAQMIELIDIGGVTLLRAAAKNHEFVTAVPAVEYYDRVSDEIRATGDTTPELRRELAQATFELTSRYDSAIATYLQRTRRE</sequence>
<dbReference type="PROSITE" id="PS51855">
    <property type="entry name" value="MGS"/>
    <property type="match status" value="1"/>
</dbReference>
<keyword evidence="2" id="KW-0658">Purine biosynthesis</keyword>
<dbReference type="GO" id="GO:0006189">
    <property type="term" value="P:'de novo' IMP biosynthetic process"/>
    <property type="evidence" value="ECO:0007669"/>
    <property type="project" value="TreeGrafter"/>
</dbReference>